<accession>A0A4Y2GS20</accession>
<name>A0A4Y2GS20_ARAVE</name>
<dbReference type="EMBL" id="BGPR01001551">
    <property type="protein sequence ID" value="GBM56540.1"/>
    <property type="molecule type" value="Genomic_DNA"/>
</dbReference>
<keyword evidence="3" id="KW-1185">Reference proteome</keyword>
<proteinExistence type="predicted"/>
<evidence type="ECO:0000313" key="2">
    <source>
        <dbReference type="EMBL" id="GBM56540.1"/>
    </source>
</evidence>
<evidence type="ECO:0000313" key="3">
    <source>
        <dbReference type="Proteomes" id="UP000499080"/>
    </source>
</evidence>
<evidence type="ECO:0000256" key="1">
    <source>
        <dbReference type="SAM" id="MobiDB-lite"/>
    </source>
</evidence>
<reference evidence="2 3" key="1">
    <citation type="journal article" date="2019" name="Sci. Rep.">
        <title>Orb-weaving spider Araneus ventricosus genome elucidates the spidroin gene catalogue.</title>
        <authorList>
            <person name="Kono N."/>
            <person name="Nakamura H."/>
            <person name="Ohtoshi R."/>
            <person name="Moran D.A.P."/>
            <person name="Shinohara A."/>
            <person name="Yoshida Y."/>
            <person name="Fujiwara M."/>
            <person name="Mori M."/>
            <person name="Tomita M."/>
            <person name="Arakawa K."/>
        </authorList>
    </citation>
    <scope>NUCLEOTIDE SEQUENCE [LARGE SCALE GENOMIC DNA]</scope>
</reference>
<dbReference type="Proteomes" id="UP000499080">
    <property type="component" value="Unassembled WGS sequence"/>
</dbReference>
<dbReference type="AlphaFoldDB" id="A0A4Y2GS20"/>
<feature type="region of interest" description="Disordered" evidence="1">
    <location>
        <begin position="86"/>
        <end position="105"/>
    </location>
</feature>
<gene>
    <name evidence="2" type="ORF">AVEN_38696_1</name>
</gene>
<sequence length="105" mass="11952">MEKKKKTHSHLFLPRLYSVIRSARNSDYLLQYMSDNIVAWTAGHSGKCPLFSGCDRWQLICMLHDPYHCNGSLAHKVFRCIPDKEIGDKSGDRGAQDIGPLKPIH</sequence>
<feature type="compositionally biased region" description="Basic and acidic residues" evidence="1">
    <location>
        <begin position="86"/>
        <end position="95"/>
    </location>
</feature>
<organism evidence="2 3">
    <name type="scientific">Araneus ventricosus</name>
    <name type="common">Orbweaver spider</name>
    <name type="synonym">Epeira ventricosa</name>
    <dbReference type="NCBI Taxonomy" id="182803"/>
    <lineage>
        <taxon>Eukaryota</taxon>
        <taxon>Metazoa</taxon>
        <taxon>Ecdysozoa</taxon>
        <taxon>Arthropoda</taxon>
        <taxon>Chelicerata</taxon>
        <taxon>Arachnida</taxon>
        <taxon>Araneae</taxon>
        <taxon>Araneomorphae</taxon>
        <taxon>Entelegynae</taxon>
        <taxon>Araneoidea</taxon>
        <taxon>Araneidae</taxon>
        <taxon>Araneus</taxon>
    </lineage>
</organism>
<comment type="caution">
    <text evidence="2">The sequence shown here is derived from an EMBL/GenBank/DDBJ whole genome shotgun (WGS) entry which is preliminary data.</text>
</comment>
<protein>
    <submittedName>
        <fullName evidence="2">Uncharacterized protein</fullName>
    </submittedName>
</protein>